<reference evidence="1" key="1">
    <citation type="submission" date="2022-04" db="EMBL/GenBank/DDBJ databases">
        <title>Genome of the entomopathogenic fungus Entomophthora muscae.</title>
        <authorList>
            <person name="Elya C."/>
            <person name="Lovett B.R."/>
            <person name="Lee E."/>
            <person name="Macias A.M."/>
            <person name="Hajek A.E."/>
            <person name="De Bivort B.L."/>
            <person name="Kasson M.T."/>
            <person name="De Fine Licht H.H."/>
            <person name="Stajich J.E."/>
        </authorList>
    </citation>
    <scope>NUCLEOTIDE SEQUENCE</scope>
    <source>
        <strain evidence="1">Berkeley</strain>
    </source>
</reference>
<keyword evidence="2" id="KW-1185">Reference proteome</keyword>
<comment type="caution">
    <text evidence="1">The sequence shown here is derived from an EMBL/GenBank/DDBJ whole genome shotgun (WGS) entry which is preliminary data.</text>
</comment>
<organism evidence="1 2">
    <name type="scientific">Entomophthora muscae</name>
    <dbReference type="NCBI Taxonomy" id="34485"/>
    <lineage>
        <taxon>Eukaryota</taxon>
        <taxon>Fungi</taxon>
        <taxon>Fungi incertae sedis</taxon>
        <taxon>Zoopagomycota</taxon>
        <taxon>Entomophthoromycotina</taxon>
        <taxon>Entomophthoromycetes</taxon>
        <taxon>Entomophthorales</taxon>
        <taxon>Entomophthoraceae</taxon>
        <taxon>Entomophthora</taxon>
    </lineage>
</organism>
<sequence length="533" mass="58954">MSDPFFAAPKTRNKSFGGDKGAKRKRPGAPSNFNQSKRSGAPATNNKKSGKKSGPVPKKHVEKLALEEELSEGGSDSSEKDDSGDESDVSIKENAEEKRLRIAKQYIQNLQDGLPEDELEVDARDIDRDIIAERLQKDALETTKRLYYKIVDQLPSVSDISTQLKKMRNQEVTALVLDVVGGFVYTGNKRGDICQWSLSDLTKTHTFPGTIKKDAKFQGHIDHVFCLALSHDGKYLASGGRDNRINIWDLGTLSYKGIFKQHKDSISGLAFRRGSYDLYSCSFDRTIKVWNAEELSYIETLFGHQDMIMDIACLDQEHCVTVGSRDATLRLWKIAEQTQLVFRGGSTTKYTSISEATKESKPLHFVEGSMDKVAMLDESNFVTGGDSGSLCLWHTSKKKPTDIYPVAHGLFSSNGQPCEITALASIPYTDLIISGSCDGNLKFWKVSFGSKRSISPLFSIPLAGFINAISVSTKDPNHHQAVLKKGEPPVYYVLVSLSRQPIHGRWNTIEGVKDGFVKIEIPLQGLPKSCGSS</sequence>
<gene>
    <name evidence="1" type="primary">RRP9_1</name>
    <name evidence="1" type="ORF">DSO57_1004180</name>
</gene>
<dbReference type="EMBL" id="QTSX02000010">
    <property type="protein sequence ID" value="KAJ9090270.1"/>
    <property type="molecule type" value="Genomic_DNA"/>
</dbReference>
<proteinExistence type="predicted"/>
<protein>
    <submittedName>
        <fullName evidence="1">Pre-rRNA processing protein</fullName>
    </submittedName>
</protein>
<dbReference type="Proteomes" id="UP001165960">
    <property type="component" value="Unassembled WGS sequence"/>
</dbReference>
<evidence type="ECO:0000313" key="1">
    <source>
        <dbReference type="EMBL" id="KAJ9090270.1"/>
    </source>
</evidence>
<evidence type="ECO:0000313" key="2">
    <source>
        <dbReference type="Proteomes" id="UP001165960"/>
    </source>
</evidence>
<accession>A0ACC2UUC1</accession>
<name>A0ACC2UUC1_9FUNG</name>